<feature type="binding site" evidence="6">
    <location>
        <position position="239"/>
    </location>
    <ligand>
        <name>FAD</name>
        <dbReference type="ChEBI" id="CHEBI:57692"/>
    </ligand>
</feature>
<name>A0A0G2HSM0_9EURO</name>
<feature type="binding site" evidence="6">
    <location>
        <position position="353"/>
    </location>
    <ligand>
        <name>D-dopa</name>
        <dbReference type="ChEBI" id="CHEBI:149689"/>
    </ligand>
</feature>
<keyword evidence="4 6" id="KW-0274">FAD</keyword>
<dbReference type="GO" id="GO:0019478">
    <property type="term" value="P:D-amino acid catabolic process"/>
    <property type="evidence" value="ECO:0007669"/>
    <property type="project" value="TreeGrafter"/>
</dbReference>
<reference evidence="9" key="1">
    <citation type="journal article" date="2015" name="PLoS Genet.">
        <title>The dynamic genome and transcriptome of the human fungal pathogen Blastomyces and close relative Emmonsia.</title>
        <authorList>
            <person name="Munoz J.F."/>
            <person name="Gauthier G.M."/>
            <person name="Desjardins C.A."/>
            <person name="Gallo J.E."/>
            <person name="Holder J."/>
            <person name="Sullivan T.D."/>
            <person name="Marty A.J."/>
            <person name="Carmen J.C."/>
            <person name="Chen Z."/>
            <person name="Ding L."/>
            <person name="Gujja S."/>
            <person name="Magrini V."/>
            <person name="Misas E."/>
            <person name="Mitreva M."/>
            <person name="Priest M."/>
            <person name="Saif S."/>
            <person name="Whiston E.A."/>
            <person name="Young S."/>
            <person name="Zeng Q."/>
            <person name="Goldman W.E."/>
            <person name="Mardis E.R."/>
            <person name="Taylor J.W."/>
            <person name="McEwen J.G."/>
            <person name="Clay O.K."/>
            <person name="Klein B.S."/>
            <person name="Cuomo C.A."/>
        </authorList>
    </citation>
    <scope>NUCLEOTIDE SEQUENCE [LARGE SCALE GENOMIC DNA]</scope>
    <source>
        <strain evidence="9">UAMH 3008</strain>
    </source>
</reference>
<dbReference type="OrthoDB" id="2015447at2759"/>
<accession>A0A0G2HSM0</accession>
<dbReference type="Proteomes" id="UP000034164">
    <property type="component" value="Unassembled WGS sequence"/>
</dbReference>
<dbReference type="SUPFAM" id="SSF54373">
    <property type="entry name" value="FAD-linked reductases, C-terminal domain"/>
    <property type="match status" value="1"/>
</dbReference>
<dbReference type="PIRSF" id="PIRSF000189">
    <property type="entry name" value="D-aa_oxidase"/>
    <property type="match status" value="1"/>
</dbReference>
<comment type="cofactor">
    <cofactor evidence="1 6">
        <name>FAD</name>
        <dbReference type="ChEBI" id="CHEBI:57692"/>
    </cofactor>
</comment>
<protein>
    <recommendedName>
        <fullName evidence="7">FAD dependent oxidoreductase domain-containing protein</fullName>
    </recommendedName>
</protein>
<evidence type="ECO:0000256" key="5">
    <source>
        <dbReference type="ARBA" id="ARBA00023002"/>
    </source>
</evidence>
<feature type="domain" description="FAD dependent oxidoreductase" evidence="7">
    <location>
        <begin position="33"/>
        <end position="400"/>
    </location>
</feature>
<sequence>MAESYRPLNRVIPWEDISPRPEPLRTPSESSSRILVIGGGVTSLITSWVLLDKGYHVTIVSKEWASWTDGQRITSQIAGALWEFPPAACGMHTDVISLDNSKRWSMVSYRIFCAMADDPEISTQAGVRLRRSDFFFPYSIEKDVEQHNKMLEIQQAGVRGFQHNKQLVQDREINPTFGAVDAYEHLAPIIDTDHAMLWLMNLVQAKGAKLVNEAIHGSLHKAEDALLARFKADAIVNATGLGAIELADDKTCYPLRGGVLRVINDGTDFPQITTALTMSADALHNLNEIVFIVPRNDNILLLGSIAQPDEWHLGGLTLETPIIQRMRKRCEDFLPVLQSARLDPEYPIAQGLRPFRGNNVRVERELRPKFVKGSPKPIPSRIIHTYGQGGAGWSLSFGCAGDVGVLVAEALADQTPIPMAMSDGNMPATAHSLQSWRAML</sequence>
<comment type="caution">
    <text evidence="8">The sequence shown here is derived from an EMBL/GenBank/DDBJ whole genome shotgun (WGS) entry which is preliminary data.</text>
</comment>
<keyword evidence="3" id="KW-0285">Flavoprotein</keyword>
<evidence type="ECO:0000259" key="7">
    <source>
        <dbReference type="Pfam" id="PF01266"/>
    </source>
</evidence>
<dbReference type="GO" id="GO:0003884">
    <property type="term" value="F:D-amino-acid oxidase activity"/>
    <property type="evidence" value="ECO:0007669"/>
    <property type="project" value="InterPro"/>
</dbReference>
<feature type="binding site" evidence="6">
    <location>
        <position position="390"/>
    </location>
    <ligand>
        <name>D-dopa</name>
        <dbReference type="ChEBI" id="CHEBI:149689"/>
    </ligand>
</feature>
<organism evidence="8 9">
    <name type="scientific">[Emmonsia] crescens</name>
    <dbReference type="NCBI Taxonomy" id="73230"/>
    <lineage>
        <taxon>Eukaryota</taxon>
        <taxon>Fungi</taxon>
        <taxon>Dikarya</taxon>
        <taxon>Ascomycota</taxon>
        <taxon>Pezizomycotina</taxon>
        <taxon>Eurotiomycetes</taxon>
        <taxon>Eurotiomycetidae</taxon>
        <taxon>Onygenales</taxon>
        <taxon>Ajellomycetaceae</taxon>
        <taxon>Emergomyces</taxon>
    </lineage>
</organism>
<evidence type="ECO:0000256" key="6">
    <source>
        <dbReference type="PIRSR" id="PIRSR000189-1"/>
    </source>
</evidence>
<evidence type="ECO:0000313" key="9">
    <source>
        <dbReference type="Proteomes" id="UP000034164"/>
    </source>
</evidence>
<dbReference type="Gene3D" id="3.30.9.10">
    <property type="entry name" value="D-Amino Acid Oxidase, subunit A, domain 2"/>
    <property type="match status" value="1"/>
</dbReference>
<evidence type="ECO:0000256" key="4">
    <source>
        <dbReference type="ARBA" id="ARBA00022827"/>
    </source>
</evidence>
<dbReference type="PANTHER" id="PTHR11530">
    <property type="entry name" value="D-AMINO ACID OXIDASE"/>
    <property type="match status" value="1"/>
</dbReference>
<dbReference type="InterPro" id="IPR006076">
    <property type="entry name" value="FAD-dep_OxRdtase"/>
</dbReference>
<evidence type="ECO:0000256" key="3">
    <source>
        <dbReference type="ARBA" id="ARBA00022630"/>
    </source>
</evidence>
<dbReference type="Pfam" id="PF01266">
    <property type="entry name" value="DAO"/>
    <property type="match status" value="1"/>
</dbReference>
<evidence type="ECO:0000313" key="8">
    <source>
        <dbReference type="EMBL" id="KKZ61122.1"/>
    </source>
</evidence>
<evidence type="ECO:0000256" key="2">
    <source>
        <dbReference type="ARBA" id="ARBA00006730"/>
    </source>
</evidence>
<dbReference type="PANTHER" id="PTHR11530:SF25">
    <property type="entry name" value="FAD DEPENDENT OXIDOREDUCTASE DOMAIN-CONTAINING PROTEIN"/>
    <property type="match status" value="1"/>
</dbReference>
<dbReference type="AlphaFoldDB" id="A0A0G2HSM0"/>
<dbReference type="GO" id="GO:0005737">
    <property type="term" value="C:cytoplasm"/>
    <property type="evidence" value="ECO:0007669"/>
    <property type="project" value="TreeGrafter"/>
</dbReference>
<dbReference type="VEuPathDB" id="FungiDB:EMCG_04267"/>
<dbReference type="Gene3D" id="3.40.50.720">
    <property type="entry name" value="NAD(P)-binding Rossmann-like Domain"/>
    <property type="match status" value="1"/>
</dbReference>
<dbReference type="InterPro" id="IPR023209">
    <property type="entry name" value="DAO"/>
</dbReference>
<keyword evidence="5" id="KW-0560">Oxidoreductase</keyword>
<gene>
    <name evidence="8" type="ORF">EMCG_04267</name>
</gene>
<dbReference type="SUPFAM" id="SSF51971">
    <property type="entry name" value="Nucleotide-binding domain"/>
    <property type="match status" value="1"/>
</dbReference>
<comment type="similarity">
    <text evidence="2">Belongs to the DAMOX/DASOX family.</text>
</comment>
<dbReference type="GO" id="GO:0071949">
    <property type="term" value="F:FAD binding"/>
    <property type="evidence" value="ECO:0007669"/>
    <property type="project" value="InterPro"/>
</dbReference>
<proteinExistence type="inferred from homology"/>
<dbReference type="EMBL" id="LCZI01001346">
    <property type="protein sequence ID" value="KKZ61122.1"/>
    <property type="molecule type" value="Genomic_DNA"/>
</dbReference>
<feature type="binding site" evidence="6">
    <location>
        <begin position="74"/>
        <end position="75"/>
    </location>
    <ligand>
        <name>FAD</name>
        <dbReference type="ChEBI" id="CHEBI:57692"/>
    </ligand>
</feature>
<evidence type="ECO:0000256" key="1">
    <source>
        <dbReference type="ARBA" id="ARBA00001974"/>
    </source>
</evidence>